<organism evidence="2 3">
    <name type="scientific">Suillus luteus UH-Slu-Lm8-n1</name>
    <dbReference type="NCBI Taxonomy" id="930992"/>
    <lineage>
        <taxon>Eukaryota</taxon>
        <taxon>Fungi</taxon>
        <taxon>Dikarya</taxon>
        <taxon>Basidiomycota</taxon>
        <taxon>Agaricomycotina</taxon>
        <taxon>Agaricomycetes</taxon>
        <taxon>Agaricomycetidae</taxon>
        <taxon>Boletales</taxon>
        <taxon>Suillineae</taxon>
        <taxon>Suillaceae</taxon>
        <taxon>Suillus</taxon>
    </lineage>
</organism>
<evidence type="ECO:0000313" key="2">
    <source>
        <dbReference type="EMBL" id="KIK36680.1"/>
    </source>
</evidence>
<name>A0A0C9ZGZ1_9AGAM</name>
<feature type="domain" description="DDE-1" evidence="1">
    <location>
        <begin position="107"/>
        <end position="174"/>
    </location>
</feature>
<dbReference type="InterPro" id="IPR004875">
    <property type="entry name" value="DDE_SF_endonuclease_dom"/>
</dbReference>
<dbReference type="AlphaFoldDB" id="A0A0C9ZGZ1"/>
<protein>
    <recommendedName>
        <fullName evidence="1">DDE-1 domain-containing protein</fullName>
    </recommendedName>
</protein>
<keyword evidence="3" id="KW-1185">Reference proteome</keyword>
<dbReference type="GO" id="GO:0003676">
    <property type="term" value="F:nucleic acid binding"/>
    <property type="evidence" value="ECO:0007669"/>
    <property type="project" value="InterPro"/>
</dbReference>
<reference evidence="3" key="2">
    <citation type="submission" date="2015-01" db="EMBL/GenBank/DDBJ databases">
        <title>Evolutionary Origins and Diversification of the Mycorrhizal Mutualists.</title>
        <authorList>
            <consortium name="DOE Joint Genome Institute"/>
            <consortium name="Mycorrhizal Genomics Consortium"/>
            <person name="Kohler A."/>
            <person name="Kuo A."/>
            <person name="Nagy L.G."/>
            <person name="Floudas D."/>
            <person name="Copeland A."/>
            <person name="Barry K.W."/>
            <person name="Cichocki N."/>
            <person name="Veneault-Fourrey C."/>
            <person name="LaButti K."/>
            <person name="Lindquist E.A."/>
            <person name="Lipzen A."/>
            <person name="Lundell T."/>
            <person name="Morin E."/>
            <person name="Murat C."/>
            <person name="Riley R."/>
            <person name="Ohm R."/>
            <person name="Sun H."/>
            <person name="Tunlid A."/>
            <person name="Henrissat B."/>
            <person name="Grigoriev I.V."/>
            <person name="Hibbett D.S."/>
            <person name="Martin F."/>
        </authorList>
    </citation>
    <scope>NUCLEOTIDE SEQUENCE [LARGE SCALE GENOMIC DNA]</scope>
    <source>
        <strain evidence="3">UH-Slu-Lm8-n1</strain>
    </source>
</reference>
<dbReference type="EMBL" id="KN835508">
    <property type="protein sequence ID" value="KIK36680.1"/>
    <property type="molecule type" value="Genomic_DNA"/>
</dbReference>
<dbReference type="HOGENOM" id="CLU_1497191_0_0_1"/>
<reference evidence="2 3" key="1">
    <citation type="submission" date="2014-04" db="EMBL/GenBank/DDBJ databases">
        <authorList>
            <consortium name="DOE Joint Genome Institute"/>
            <person name="Kuo A."/>
            <person name="Ruytinx J."/>
            <person name="Rineau F."/>
            <person name="Colpaert J."/>
            <person name="Kohler A."/>
            <person name="Nagy L.G."/>
            <person name="Floudas D."/>
            <person name="Copeland A."/>
            <person name="Barry K.W."/>
            <person name="Cichocki N."/>
            <person name="Veneault-Fourrey C."/>
            <person name="LaButti K."/>
            <person name="Lindquist E.A."/>
            <person name="Lipzen A."/>
            <person name="Lundell T."/>
            <person name="Morin E."/>
            <person name="Murat C."/>
            <person name="Sun H."/>
            <person name="Tunlid A."/>
            <person name="Henrissat B."/>
            <person name="Grigoriev I.V."/>
            <person name="Hibbett D.S."/>
            <person name="Martin F."/>
            <person name="Nordberg H.P."/>
            <person name="Cantor M.N."/>
            <person name="Hua S.X."/>
        </authorList>
    </citation>
    <scope>NUCLEOTIDE SEQUENCE [LARGE SCALE GENOMIC DNA]</scope>
    <source>
        <strain evidence="2 3">UH-Slu-Lm8-n1</strain>
    </source>
</reference>
<dbReference type="OrthoDB" id="3238847at2759"/>
<sequence>MAGRAKSATQKQREAHQAHDDLIHRRLREHINEILHACLRDTFPGTSQSCPLDSKRGWAVNPNTHREWFSLLGAVLEEKCIDEDYIYAAGEIGISPESGISEYVIGIILKGNAYQMKWHQENPANTSIGYSKKGWTDGEIGVEYIKDFDKRTKVKANGWDRLHIVDGHNSHYTLGFLKYA</sequence>
<dbReference type="STRING" id="930992.A0A0C9ZGZ1"/>
<dbReference type="InParanoid" id="A0A0C9ZGZ1"/>
<evidence type="ECO:0000313" key="3">
    <source>
        <dbReference type="Proteomes" id="UP000054485"/>
    </source>
</evidence>
<dbReference type="Pfam" id="PF03184">
    <property type="entry name" value="DDE_1"/>
    <property type="match status" value="1"/>
</dbReference>
<evidence type="ECO:0000259" key="1">
    <source>
        <dbReference type="Pfam" id="PF03184"/>
    </source>
</evidence>
<gene>
    <name evidence="2" type="ORF">CY34DRAFT_26268</name>
</gene>
<proteinExistence type="predicted"/>
<dbReference type="Proteomes" id="UP000054485">
    <property type="component" value="Unassembled WGS sequence"/>
</dbReference>
<accession>A0A0C9ZGZ1</accession>